<feature type="compositionally biased region" description="Basic and acidic residues" evidence="5">
    <location>
        <begin position="266"/>
        <end position="277"/>
    </location>
</feature>
<evidence type="ECO:0000313" key="10">
    <source>
        <dbReference type="WBParaSite" id="HDID_0000937601-mRNA-1"/>
    </source>
</evidence>
<comment type="similarity">
    <text evidence="3">Belongs to the RNA polymerase II subunit 5-mediating protein family.</text>
</comment>
<feature type="compositionally biased region" description="Low complexity" evidence="5">
    <location>
        <begin position="294"/>
        <end position="311"/>
    </location>
</feature>
<reference evidence="10" key="1">
    <citation type="submission" date="2017-02" db="UniProtKB">
        <authorList>
            <consortium name="WormBaseParasite"/>
        </authorList>
    </citation>
    <scope>IDENTIFICATION</scope>
</reference>
<protein>
    <submittedName>
        <fullName evidence="10">Unconventional prefoldin RPB5 interactor</fullName>
    </submittedName>
</protein>
<dbReference type="Proteomes" id="UP000274504">
    <property type="component" value="Unassembled WGS sequence"/>
</dbReference>
<evidence type="ECO:0000256" key="4">
    <source>
        <dbReference type="SAM" id="Coils"/>
    </source>
</evidence>
<dbReference type="GO" id="GO:0005634">
    <property type="term" value="C:nucleus"/>
    <property type="evidence" value="ECO:0007669"/>
    <property type="project" value="UniProtKB-SubCell"/>
</dbReference>
<dbReference type="EMBL" id="UYSG01011277">
    <property type="protein sequence ID" value="VDL61692.1"/>
    <property type="molecule type" value="Genomic_DNA"/>
</dbReference>
<accession>A0A0R3SV10</accession>
<dbReference type="Proteomes" id="UP000321570">
    <property type="component" value="Unassembled WGS sequence"/>
</dbReference>
<dbReference type="GO" id="GO:0003682">
    <property type="term" value="F:chromatin binding"/>
    <property type="evidence" value="ECO:0007669"/>
    <property type="project" value="TreeGrafter"/>
</dbReference>
<dbReference type="GO" id="GO:0019212">
    <property type="term" value="F:phosphatase inhibitor activity"/>
    <property type="evidence" value="ECO:0007669"/>
    <property type="project" value="TreeGrafter"/>
</dbReference>
<evidence type="ECO:0000256" key="1">
    <source>
        <dbReference type="ARBA" id="ARBA00004123"/>
    </source>
</evidence>
<dbReference type="OrthoDB" id="21413at2759"/>
<reference evidence="7 9" key="3">
    <citation type="submission" date="2019-07" db="EMBL/GenBank/DDBJ databases">
        <authorList>
            <person name="Jastrzebski P J."/>
            <person name="Paukszto L."/>
            <person name="Jastrzebski P J."/>
        </authorList>
    </citation>
    <scope>NUCLEOTIDE SEQUENCE [LARGE SCALE GENOMIC DNA]</scope>
    <source>
        <strain evidence="7 9">WMS-il1</strain>
    </source>
</reference>
<feature type="compositionally biased region" description="Basic residues" evidence="5">
    <location>
        <begin position="333"/>
        <end position="344"/>
    </location>
</feature>
<keyword evidence="2" id="KW-0539">Nucleus</keyword>
<feature type="region of interest" description="Disordered" evidence="5">
    <location>
        <begin position="241"/>
        <end position="344"/>
    </location>
</feature>
<name>A0A0R3SV10_HYMDI</name>
<organism evidence="10">
    <name type="scientific">Hymenolepis diminuta</name>
    <name type="common">Rat tapeworm</name>
    <dbReference type="NCBI Taxonomy" id="6216"/>
    <lineage>
        <taxon>Eukaryota</taxon>
        <taxon>Metazoa</taxon>
        <taxon>Spiralia</taxon>
        <taxon>Lophotrochozoa</taxon>
        <taxon>Platyhelminthes</taxon>
        <taxon>Cestoda</taxon>
        <taxon>Eucestoda</taxon>
        <taxon>Cyclophyllidea</taxon>
        <taxon>Hymenolepididae</taxon>
        <taxon>Hymenolepis</taxon>
    </lineage>
</organism>
<dbReference type="GO" id="GO:0003714">
    <property type="term" value="F:transcription corepressor activity"/>
    <property type="evidence" value="ECO:0007669"/>
    <property type="project" value="TreeGrafter"/>
</dbReference>
<evidence type="ECO:0000313" key="8">
    <source>
        <dbReference type="Proteomes" id="UP000274504"/>
    </source>
</evidence>
<dbReference type="WBParaSite" id="HDID_0000937601-mRNA-1">
    <property type="protein sequence ID" value="HDID_0000937601-mRNA-1"/>
    <property type="gene ID" value="HDID_0000937601"/>
</dbReference>
<dbReference type="SUPFAM" id="SSF46579">
    <property type="entry name" value="Prefoldin"/>
    <property type="match status" value="1"/>
</dbReference>
<dbReference type="InterPro" id="IPR052255">
    <property type="entry name" value="RNA_pol_II_subunit5-mediator"/>
</dbReference>
<proteinExistence type="inferred from homology"/>
<dbReference type="InterPro" id="IPR009053">
    <property type="entry name" value="Prefoldin"/>
</dbReference>
<feature type="coiled-coil region" evidence="4">
    <location>
        <begin position="155"/>
        <end position="182"/>
    </location>
</feature>
<evidence type="ECO:0000256" key="3">
    <source>
        <dbReference type="ARBA" id="ARBA00038295"/>
    </source>
</evidence>
<evidence type="ECO:0000313" key="6">
    <source>
        <dbReference type="EMBL" id="VDL61692.1"/>
    </source>
</evidence>
<reference evidence="6 8" key="2">
    <citation type="submission" date="2018-11" db="EMBL/GenBank/DDBJ databases">
        <authorList>
            <consortium name="Pathogen Informatics"/>
        </authorList>
    </citation>
    <scope>NUCLEOTIDE SEQUENCE [LARGE SCALE GENOMIC DNA]</scope>
</reference>
<dbReference type="PANTHER" id="PTHR15111:SF0">
    <property type="entry name" value="UNCONVENTIONAL PREFOLDIN RPB5 INTERACTOR 1"/>
    <property type="match status" value="1"/>
</dbReference>
<keyword evidence="9" id="KW-1185">Reference proteome</keyword>
<sequence>MERFDRLLEEQQKAISQTDEKVASLRKFITEYEELRGRLEEMSKCFSKDALIPFSPKALIPGRLVHTNEVLVYLGGHSEHFCEVSTHQALKIIDMRIERIQEAIKKLEEQRKLLTDREGFTQRLAKREEPHSVLGGENGEGDFEIREEYDPEKEKEWLEKHKRSVQKQLAREREEAEKTKISLHRVRFNEGEEEAESDSSDVSYLPDIEIHHSDNPSRPVDPTFTDLGKASPADFVAYVKRKNKKTKGILKNKEVTPVESKPVHIRASDHCDKDIPHESAPFNNPFTQVVERNAPTLSTSSLPSSAGSSYSQVVEHDSNDPSNPPAPMSSKRPISRFRLQHMSK</sequence>
<feature type="coiled-coil region" evidence="4">
    <location>
        <begin position="90"/>
        <end position="117"/>
    </location>
</feature>
<comment type="subcellular location">
    <subcellularLocation>
        <location evidence="1">Nucleus</location>
    </subcellularLocation>
</comment>
<dbReference type="PANTHER" id="PTHR15111">
    <property type="entry name" value="RNA POLYMERASE II SUBUNIT 5-MEDIATING PROTEIN NNX3"/>
    <property type="match status" value="1"/>
</dbReference>
<evidence type="ECO:0000313" key="9">
    <source>
        <dbReference type="Proteomes" id="UP000321570"/>
    </source>
</evidence>
<feature type="compositionally biased region" description="Basic residues" evidence="5">
    <location>
        <begin position="241"/>
        <end position="250"/>
    </location>
</feature>
<dbReference type="Pfam" id="PF02996">
    <property type="entry name" value="Prefoldin"/>
    <property type="match status" value="1"/>
</dbReference>
<dbReference type="InterPro" id="IPR004127">
    <property type="entry name" value="Prefoldin_subunit_alpha"/>
</dbReference>
<dbReference type="GO" id="GO:0000122">
    <property type="term" value="P:negative regulation of transcription by RNA polymerase II"/>
    <property type="evidence" value="ECO:0007669"/>
    <property type="project" value="TreeGrafter"/>
</dbReference>
<gene>
    <name evidence="6" type="ORF">HDID_LOCUS9374</name>
    <name evidence="7" type="ORF">WMSIL1_LOCUS6399</name>
</gene>
<dbReference type="Gene3D" id="1.10.287.370">
    <property type="match status" value="1"/>
</dbReference>
<dbReference type="CDD" id="cd23159">
    <property type="entry name" value="Prefoldin_URI1"/>
    <property type="match status" value="1"/>
</dbReference>
<evidence type="ECO:0000256" key="5">
    <source>
        <dbReference type="SAM" id="MobiDB-lite"/>
    </source>
</evidence>
<keyword evidence="4" id="KW-0175">Coiled coil</keyword>
<evidence type="ECO:0000256" key="2">
    <source>
        <dbReference type="ARBA" id="ARBA00023242"/>
    </source>
</evidence>
<dbReference type="STRING" id="6216.A0A0R3SV10"/>
<dbReference type="AlphaFoldDB" id="A0A0R3SV10"/>
<feature type="region of interest" description="Disordered" evidence="5">
    <location>
        <begin position="124"/>
        <end position="144"/>
    </location>
</feature>
<evidence type="ECO:0000313" key="7">
    <source>
        <dbReference type="EMBL" id="VUZ47169.1"/>
    </source>
</evidence>
<dbReference type="EMBL" id="CABIJS010000222">
    <property type="protein sequence ID" value="VUZ47169.1"/>
    <property type="molecule type" value="Genomic_DNA"/>
</dbReference>